<dbReference type="EMBL" id="JACSDI010000004">
    <property type="protein sequence ID" value="MCG9964011.1"/>
    <property type="molecule type" value="Genomic_DNA"/>
</dbReference>
<protein>
    <recommendedName>
        <fullName evidence="3">DUF4325 domain-containing protein</fullName>
    </recommendedName>
</protein>
<sequence length="92" mass="10144">MNELEQLIAFKLDNKTMAGNRTLYCGVEVFTAVKKMTGALYGSGIIKGEIKFIQDRFLPPNALVTDDPVLSEVLDKIFEREKTSGITSSKSA</sequence>
<name>A0ABS9QUI7_9GAMM</name>
<gene>
    <name evidence="1" type="ORF">H9J30_08810</name>
</gene>
<reference evidence="1 2" key="1">
    <citation type="submission" date="2020-08" db="EMBL/GenBank/DDBJ databases">
        <title>Whole genome sequence of Shewanella sp strain PS-2.</title>
        <authorList>
            <person name="Das S.K."/>
        </authorList>
    </citation>
    <scope>NUCLEOTIDE SEQUENCE [LARGE SCALE GENOMIC DNA]</scope>
    <source>
        <strain evidence="1 2">PS-2</strain>
    </source>
</reference>
<accession>A0ABS9QUI7</accession>
<keyword evidence="2" id="KW-1185">Reference proteome</keyword>
<dbReference type="RefSeq" id="WP_240130679.1">
    <property type="nucleotide sequence ID" value="NZ_JACSDI010000004.1"/>
</dbReference>
<comment type="caution">
    <text evidence="1">The sequence shown here is derived from an EMBL/GenBank/DDBJ whole genome shotgun (WGS) entry which is preliminary data.</text>
</comment>
<evidence type="ECO:0000313" key="1">
    <source>
        <dbReference type="EMBL" id="MCG9964011.1"/>
    </source>
</evidence>
<proteinExistence type="predicted"/>
<evidence type="ECO:0008006" key="3">
    <source>
        <dbReference type="Google" id="ProtNLM"/>
    </source>
</evidence>
<organism evidence="1 2">
    <name type="scientific">Shewanella cutis</name>
    <dbReference type="NCBI Taxonomy" id="2766780"/>
    <lineage>
        <taxon>Bacteria</taxon>
        <taxon>Pseudomonadati</taxon>
        <taxon>Pseudomonadota</taxon>
        <taxon>Gammaproteobacteria</taxon>
        <taxon>Alteromonadales</taxon>
        <taxon>Shewanellaceae</taxon>
        <taxon>Shewanella</taxon>
    </lineage>
</organism>
<evidence type="ECO:0000313" key="2">
    <source>
        <dbReference type="Proteomes" id="UP000829384"/>
    </source>
</evidence>
<dbReference type="Proteomes" id="UP000829384">
    <property type="component" value="Unassembled WGS sequence"/>
</dbReference>